<evidence type="ECO:0000256" key="6">
    <source>
        <dbReference type="ARBA" id="ARBA00022540"/>
    </source>
</evidence>
<sequence length="212" mass="24698">VLELQSNHARKRVINEYRSKMATVELETTPTPNPPATEEEKPESNQEVANPEHYIKHPLQNRWALCFFKNDKSKTWQANLQVISKFDTTEDFWALYNHIQLSSNLMPGCDYSLFKDGIEPMWEDEKNKRGGRWLITLNKQQRRSDLDRFWLETLLCLTGESFDDYSDDVSVTHIGRVYKERLGLPPKIVIGYQSHTDTATKSSSTTKNRFVV</sequence>
<comment type="similarity">
    <text evidence="3 13">Belongs to the eukaryotic initiation factor 4E family.</text>
</comment>
<keyword evidence="10 13" id="KW-0648">Protein biosynthesis</keyword>
<dbReference type="GO" id="GO:0005634">
    <property type="term" value="C:nucleus"/>
    <property type="evidence" value="ECO:0007669"/>
    <property type="project" value="UniProtKB-SubCell"/>
</dbReference>
<dbReference type="Proteomes" id="UP000233020">
    <property type="component" value="Unplaced"/>
</dbReference>
<evidence type="ECO:0000256" key="9">
    <source>
        <dbReference type="ARBA" id="ARBA00022884"/>
    </source>
</evidence>
<dbReference type="PANTHER" id="PTHR11960:SF14">
    <property type="entry name" value="EUKARYOTIC TRANSLATION INITIATION FACTOR 4E"/>
    <property type="match status" value="1"/>
</dbReference>
<dbReference type="SUPFAM" id="SSF55418">
    <property type="entry name" value="eIF4e-like"/>
    <property type="match status" value="1"/>
</dbReference>
<reference evidence="15" key="2">
    <citation type="submission" date="2025-09" db="UniProtKB">
        <authorList>
            <consortium name="Ensembl"/>
        </authorList>
    </citation>
    <scope>IDENTIFICATION</scope>
</reference>
<keyword evidence="7" id="KW-0509">mRNA transport</keyword>
<dbReference type="GO" id="GO:0006417">
    <property type="term" value="P:regulation of translation"/>
    <property type="evidence" value="ECO:0007669"/>
    <property type="project" value="UniProtKB-KW"/>
</dbReference>
<dbReference type="OMA" id="FRNSWTF"/>
<dbReference type="InterPro" id="IPR023398">
    <property type="entry name" value="TIF_eIF4e-like"/>
</dbReference>
<dbReference type="STRING" id="37293.ENSANAP00000016935"/>
<reference evidence="15" key="1">
    <citation type="submission" date="2025-08" db="UniProtKB">
        <authorList>
            <consortium name="Ensembl"/>
        </authorList>
    </citation>
    <scope>IDENTIFICATION</scope>
</reference>
<keyword evidence="8" id="KW-0810">Translation regulation</keyword>
<dbReference type="GO" id="GO:0051028">
    <property type="term" value="P:mRNA transport"/>
    <property type="evidence" value="ECO:0007669"/>
    <property type="project" value="UniProtKB-KW"/>
</dbReference>
<dbReference type="InterPro" id="IPR019770">
    <property type="entry name" value="TIF_eIF_4E_CS"/>
</dbReference>
<dbReference type="AlphaFoldDB" id="A0A2K5D7K6"/>
<evidence type="ECO:0000256" key="2">
    <source>
        <dbReference type="ARBA" id="ARBA00004496"/>
    </source>
</evidence>
<dbReference type="Ensembl" id="ENSANAT00000034789.1">
    <property type="protein sequence ID" value="ENSANAP00000016935.1"/>
    <property type="gene ID" value="ENSANAG00000026335.1"/>
</dbReference>
<evidence type="ECO:0000256" key="12">
    <source>
        <dbReference type="ARBA" id="ARBA00039255"/>
    </source>
</evidence>
<evidence type="ECO:0000313" key="15">
    <source>
        <dbReference type="Ensembl" id="ENSANAP00000016935.1"/>
    </source>
</evidence>
<dbReference type="GeneTree" id="ENSGT00940000154194"/>
<evidence type="ECO:0000256" key="3">
    <source>
        <dbReference type="ARBA" id="ARBA00009860"/>
    </source>
</evidence>
<evidence type="ECO:0000256" key="11">
    <source>
        <dbReference type="ARBA" id="ARBA00023242"/>
    </source>
</evidence>
<keyword evidence="5" id="KW-0963">Cytoplasm</keyword>
<dbReference type="PANTHER" id="PTHR11960">
    <property type="entry name" value="EUKARYOTIC TRANSLATION INITIATION FACTOR 4E RELATED"/>
    <property type="match status" value="1"/>
</dbReference>
<name>A0A2K5D7K6_AOTNA</name>
<evidence type="ECO:0000256" key="1">
    <source>
        <dbReference type="ARBA" id="ARBA00004123"/>
    </source>
</evidence>
<proteinExistence type="inferred from homology"/>
<evidence type="ECO:0000256" key="14">
    <source>
        <dbReference type="SAM" id="MobiDB-lite"/>
    </source>
</evidence>
<feature type="region of interest" description="Disordered" evidence="14">
    <location>
        <begin position="21"/>
        <end position="48"/>
    </location>
</feature>
<keyword evidence="6 13" id="KW-0396">Initiation factor</keyword>
<keyword evidence="4" id="KW-0813">Transport</keyword>
<dbReference type="GO" id="GO:0003743">
    <property type="term" value="F:translation initiation factor activity"/>
    <property type="evidence" value="ECO:0007669"/>
    <property type="project" value="UniProtKB-KW"/>
</dbReference>
<protein>
    <recommendedName>
        <fullName evidence="12">Eukaryotic translation initiation factor 4E</fullName>
    </recommendedName>
</protein>
<dbReference type="Pfam" id="PF01652">
    <property type="entry name" value="IF4E"/>
    <property type="match status" value="1"/>
</dbReference>
<dbReference type="InterPro" id="IPR001040">
    <property type="entry name" value="TIF_eIF_4E"/>
</dbReference>
<evidence type="ECO:0000256" key="13">
    <source>
        <dbReference type="RuleBase" id="RU004374"/>
    </source>
</evidence>
<keyword evidence="9 13" id="KW-0694">RNA-binding</keyword>
<evidence type="ECO:0000256" key="7">
    <source>
        <dbReference type="ARBA" id="ARBA00022816"/>
    </source>
</evidence>
<accession>A0A2K5D7K6</accession>
<dbReference type="GO" id="GO:0000340">
    <property type="term" value="F:RNA 7-methylguanosine cap binding"/>
    <property type="evidence" value="ECO:0007669"/>
    <property type="project" value="TreeGrafter"/>
</dbReference>
<evidence type="ECO:0000256" key="5">
    <source>
        <dbReference type="ARBA" id="ARBA00022490"/>
    </source>
</evidence>
<organism evidence="15 16">
    <name type="scientific">Aotus nancymaae</name>
    <name type="common">Ma's night monkey</name>
    <dbReference type="NCBI Taxonomy" id="37293"/>
    <lineage>
        <taxon>Eukaryota</taxon>
        <taxon>Metazoa</taxon>
        <taxon>Chordata</taxon>
        <taxon>Craniata</taxon>
        <taxon>Vertebrata</taxon>
        <taxon>Euteleostomi</taxon>
        <taxon>Mammalia</taxon>
        <taxon>Eutheria</taxon>
        <taxon>Euarchontoglires</taxon>
        <taxon>Primates</taxon>
        <taxon>Haplorrhini</taxon>
        <taxon>Platyrrhini</taxon>
        <taxon>Aotidae</taxon>
        <taxon>Aotus</taxon>
    </lineage>
</organism>
<evidence type="ECO:0000313" key="16">
    <source>
        <dbReference type="Proteomes" id="UP000233020"/>
    </source>
</evidence>
<dbReference type="GO" id="GO:0016281">
    <property type="term" value="C:eukaryotic translation initiation factor 4F complex"/>
    <property type="evidence" value="ECO:0007669"/>
    <property type="project" value="TreeGrafter"/>
</dbReference>
<dbReference type="PROSITE" id="PS00813">
    <property type="entry name" value="IF4E"/>
    <property type="match status" value="1"/>
</dbReference>
<dbReference type="Gene3D" id="3.30.760.10">
    <property type="entry name" value="RNA Cap, Translation Initiation Factor Eif4e"/>
    <property type="match status" value="1"/>
</dbReference>
<evidence type="ECO:0000256" key="4">
    <source>
        <dbReference type="ARBA" id="ARBA00022448"/>
    </source>
</evidence>
<keyword evidence="16" id="KW-1185">Reference proteome</keyword>
<comment type="subcellular location">
    <subcellularLocation>
        <location evidence="2">Cytoplasm</location>
    </subcellularLocation>
    <subcellularLocation>
        <location evidence="1">Nucleus</location>
    </subcellularLocation>
</comment>
<evidence type="ECO:0000256" key="10">
    <source>
        <dbReference type="ARBA" id="ARBA00022917"/>
    </source>
</evidence>
<evidence type="ECO:0000256" key="8">
    <source>
        <dbReference type="ARBA" id="ARBA00022845"/>
    </source>
</evidence>
<keyword evidence="11" id="KW-0539">Nucleus</keyword>